<keyword evidence="3" id="KW-1185">Reference proteome</keyword>
<evidence type="ECO:0000313" key="2">
    <source>
        <dbReference type="EnsemblMetazoa" id="XP_038076671.1"/>
    </source>
</evidence>
<sequence>MSVVPILMMGLVVAFCMAWRAAASQQGGSLALRSAHQYFYGSGNQVLLGEGYRNLTGASKMHCSKECLSDDRCFSFNYWNGNVSRCELNGASATRFPLAVRGWTGSYYCGPEKPLDVMRLQLLVKGDKGLPGLTDRTYDTQASASADCQTADQHLCELWEVDRAYAGRYAEILPADTDIWYAVPDSQALVNGSEVTQHGLPMTTSSPGICCLGSQLSPQDPFITSEYYSLQDVAGQARGCSALASHPCTLPELKAAYLRGYRQPTSSAWPYFAVRNRDVHLFSDGCGDYADGPGCYEGVVALTPRPRGSSPVFCCPNLYQ</sequence>
<organism evidence="2 3">
    <name type="scientific">Patiria miniata</name>
    <name type="common">Bat star</name>
    <name type="synonym">Asterina miniata</name>
    <dbReference type="NCBI Taxonomy" id="46514"/>
    <lineage>
        <taxon>Eukaryota</taxon>
        <taxon>Metazoa</taxon>
        <taxon>Echinodermata</taxon>
        <taxon>Eleutherozoa</taxon>
        <taxon>Asterozoa</taxon>
        <taxon>Asteroidea</taxon>
        <taxon>Valvatacea</taxon>
        <taxon>Valvatida</taxon>
        <taxon>Asterinidae</taxon>
        <taxon>Patiria</taxon>
    </lineage>
</organism>
<dbReference type="AlphaFoldDB" id="A0A914BLM4"/>
<reference evidence="2" key="1">
    <citation type="submission" date="2022-11" db="UniProtKB">
        <authorList>
            <consortium name="EnsemblMetazoa"/>
        </authorList>
    </citation>
    <scope>IDENTIFICATION</scope>
</reference>
<keyword evidence="1" id="KW-0732">Signal</keyword>
<feature type="chain" id="PRO_5037665248" description="Apple domain-containing protein" evidence="1">
    <location>
        <begin position="24"/>
        <end position="320"/>
    </location>
</feature>
<dbReference type="OrthoDB" id="5950113at2759"/>
<dbReference type="GeneID" id="119744681"/>
<dbReference type="Proteomes" id="UP000887568">
    <property type="component" value="Unplaced"/>
</dbReference>
<protein>
    <recommendedName>
        <fullName evidence="4">Apple domain-containing protein</fullName>
    </recommendedName>
</protein>
<proteinExistence type="predicted"/>
<name>A0A914BLM4_PATMI</name>
<evidence type="ECO:0000256" key="1">
    <source>
        <dbReference type="SAM" id="SignalP"/>
    </source>
</evidence>
<dbReference type="RefSeq" id="XP_038076671.1">
    <property type="nucleotide sequence ID" value="XM_038220743.1"/>
</dbReference>
<evidence type="ECO:0000313" key="3">
    <source>
        <dbReference type="Proteomes" id="UP000887568"/>
    </source>
</evidence>
<accession>A0A914BLM4</accession>
<feature type="signal peptide" evidence="1">
    <location>
        <begin position="1"/>
        <end position="23"/>
    </location>
</feature>
<dbReference type="EnsemblMetazoa" id="XM_038220743.1">
    <property type="protein sequence ID" value="XP_038076671.1"/>
    <property type="gene ID" value="LOC119744681"/>
</dbReference>
<evidence type="ECO:0008006" key="4">
    <source>
        <dbReference type="Google" id="ProtNLM"/>
    </source>
</evidence>